<dbReference type="GO" id="GO:0008360">
    <property type="term" value="P:regulation of cell shape"/>
    <property type="evidence" value="ECO:0007669"/>
    <property type="project" value="InterPro"/>
</dbReference>
<dbReference type="EMBL" id="VSSQ01047236">
    <property type="protein sequence ID" value="MPN01214.1"/>
    <property type="molecule type" value="Genomic_DNA"/>
</dbReference>
<evidence type="ECO:0000256" key="2">
    <source>
        <dbReference type="ARBA" id="ARBA00004752"/>
    </source>
</evidence>
<evidence type="ECO:0000256" key="5">
    <source>
        <dbReference type="ARBA" id="ARBA00022741"/>
    </source>
</evidence>
<comment type="subcellular location">
    <subcellularLocation>
        <location evidence="1">Cytoplasm</location>
    </subcellularLocation>
</comment>
<dbReference type="GO" id="GO:0009252">
    <property type="term" value="P:peptidoglycan biosynthetic process"/>
    <property type="evidence" value="ECO:0007669"/>
    <property type="project" value="UniProtKB-UniPathway"/>
</dbReference>
<dbReference type="EC" id="6.3.2.9" evidence="9"/>
<evidence type="ECO:0000259" key="7">
    <source>
        <dbReference type="Pfam" id="PF02875"/>
    </source>
</evidence>
<comment type="caution">
    <text evidence="9">The sequence shown here is derived from an EMBL/GenBank/DDBJ whole genome shotgun (WGS) entry which is preliminary data.</text>
</comment>
<dbReference type="Pfam" id="PF08245">
    <property type="entry name" value="Mur_ligase_M"/>
    <property type="match status" value="1"/>
</dbReference>
<evidence type="ECO:0000313" key="9">
    <source>
        <dbReference type="EMBL" id="MPN01214.1"/>
    </source>
</evidence>
<feature type="domain" description="Mur ligase C-terminal" evidence="7">
    <location>
        <begin position="139"/>
        <end position="247"/>
    </location>
</feature>
<dbReference type="UniPathway" id="UPA00219"/>
<dbReference type="InterPro" id="IPR004101">
    <property type="entry name" value="Mur_ligase_C"/>
</dbReference>
<dbReference type="InterPro" id="IPR036615">
    <property type="entry name" value="Mur_ligase_C_dom_sf"/>
</dbReference>
<accession>A0A645EKH4</accession>
<evidence type="ECO:0000256" key="4">
    <source>
        <dbReference type="ARBA" id="ARBA00022598"/>
    </source>
</evidence>
<evidence type="ECO:0000256" key="3">
    <source>
        <dbReference type="ARBA" id="ARBA00022490"/>
    </source>
</evidence>
<dbReference type="InterPro" id="IPR005762">
    <property type="entry name" value="MurD"/>
</dbReference>
<dbReference type="GO" id="GO:0005524">
    <property type="term" value="F:ATP binding"/>
    <property type="evidence" value="ECO:0007669"/>
    <property type="project" value="UniProtKB-KW"/>
</dbReference>
<feature type="domain" description="Mur ligase central" evidence="8">
    <location>
        <begin position="8"/>
        <end position="117"/>
    </location>
</feature>
<evidence type="ECO:0000259" key="8">
    <source>
        <dbReference type="Pfam" id="PF08245"/>
    </source>
</evidence>
<keyword evidence="6" id="KW-0067">ATP-binding</keyword>
<protein>
    <submittedName>
        <fullName evidence="9">UDP-N-acetylmuramoylalanine--D-glutamate ligase</fullName>
        <ecNumber evidence="9">6.3.2.9</ecNumber>
    </submittedName>
</protein>
<dbReference type="Gene3D" id="3.40.1190.10">
    <property type="entry name" value="Mur-like, catalytic domain"/>
    <property type="match status" value="1"/>
</dbReference>
<dbReference type="InterPro" id="IPR013221">
    <property type="entry name" value="Mur_ligase_cen"/>
</dbReference>
<comment type="pathway">
    <text evidence="2">Cell wall biogenesis; peptidoglycan biosynthesis.</text>
</comment>
<evidence type="ECO:0000256" key="1">
    <source>
        <dbReference type="ARBA" id="ARBA00004496"/>
    </source>
</evidence>
<dbReference type="PANTHER" id="PTHR43692">
    <property type="entry name" value="UDP-N-ACETYLMURAMOYLALANINE--D-GLUTAMATE LIGASE"/>
    <property type="match status" value="1"/>
</dbReference>
<proteinExistence type="predicted"/>
<dbReference type="InterPro" id="IPR036565">
    <property type="entry name" value="Mur-like_cat_sf"/>
</dbReference>
<dbReference type="SUPFAM" id="SSF53244">
    <property type="entry name" value="MurD-like peptide ligases, peptide-binding domain"/>
    <property type="match status" value="1"/>
</dbReference>
<dbReference type="Pfam" id="PF02875">
    <property type="entry name" value="Mur_ligase_C"/>
    <property type="match status" value="1"/>
</dbReference>
<organism evidence="9">
    <name type="scientific">bioreactor metagenome</name>
    <dbReference type="NCBI Taxonomy" id="1076179"/>
    <lineage>
        <taxon>unclassified sequences</taxon>
        <taxon>metagenomes</taxon>
        <taxon>ecological metagenomes</taxon>
    </lineage>
</organism>
<keyword evidence="4 9" id="KW-0436">Ligase</keyword>
<dbReference type="PANTHER" id="PTHR43692:SF1">
    <property type="entry name" value="UDP-N-ACETYLMURAMOYLALANINE--D-GLUTAMATE LIGASE"/>
    <property type="match status" value="1"/>
</dbReference>
<evidence type="ECO:0000256" key="6">
    <source>
        <dbReference type="ARBA" id="ARBA00022840"/>
    </source>
</evidence>
<keyword evidence="5" id="KW-0547">Nucleotide-binding</keyword>
<reference evidence="9" key="1">
    <citation type="submission" date="2019-08" db="EMBL/GenBank/DDBJ databases">
        <authorList>
            <person name="Kucharzyk K."/>
            <person name="Murdoch R.W."/>
            <person name="Higgins S."/>
            <person name="Loffler F."/>
        </authorList>
    </citation>
    <scope>NUCLEOTIDE SEQUENCE</scope>
</reference>
<dbReference type="GO" id="GO:0005737">
    <property type="term" value="C:cytoplasm"/>
    <property type="evidence" value="ECO:0007669"/>
    <property type="project" value="UniProtKB-SubCell"/>
</dbReference>
<dbReference type="GO" id="GO:0008764">
    <property type="term" value="F:UDP-N-acetylmuramoylalanine-D-glutamate ligase activity"/>
    <property type="evidence" value="ECO:0007669"/>
    <property type="project" value="UniProtKB-EC"/>
</dbReference>
<sequence>MVGAPSFHPLVSAIVNLTPDHLDYFASLDDYYQAKTLVYRNQRDDDWFLRNTDDLNVLKYCRDIPCKIIDFSLDHDADLMLKKGWVTLFDTELFAVSDLKIVGRHNIQNAMIAAAMAYRLGINPSTIRRVISEFRGIEHRIEFVQEIGSVKYFNDSKGTNVDSTVTALKAFDQPVILIAGGYDKHTGFKDMENYRDKIKKLLVYGATKKELAQLKADAIICEDLQEATQKAYELALPNDIVLFSPACASYDQFNNYEERGRLFKDIVRHLGL</sequence>
<dbReference type="SUPFAM" id="SSF53623">
    <property type="entry name" value="MurD-like peptide ligases, catalytic domain"/>
    <property type="match status" value="1"/>
</dbReference>
<dbReference type="Gene3D" id="3.90.190.20">
    <property type="entry name" value="Mur ligase, C-terminal domain"/>
    <property type="match status" value="1"/>
</dbReference>
<dbReference type="AlphaFoldDB" id="A0A645EKH4"/>
<dbReference type="NCBIfam" id="TIGR01087">
    <property type="entry name" value="murD"/>
    <property type="match status" value="1"/>
</dbReference>
<name>A0A645EKH4_9ZZZZ</name>
<dbReference type="GO" id="GO:0051301">
    <property type="term" value="P:cell division"/>
    <property type="evidence" value="ECO:0007669"/>
    <property type="project" value="InterPro"/>
</dbReference>
<keyword evidence="3" id="KW-0963">Cytoplasm</keyword>
<gene>
    <name evidence="9" type="primary">murD_43</name>
    <name evidence="9" type="ORF">SDC9_148420</name>
</gene>